<evidence type="ECO:0000313" key="2">
    <source>
        <dbReference type="Proteomes" id="UP000663623"/>
    </source>
</evidence>
<keyword evidence="2" id="KW-1185">Reference proteome</keyword>
<protein>
    <submittedName>
        <fullName evidence="1">Uncharacterized protein</fullName>
    </submittedName>
</protein>
<organism evidence="1 2">
    <name type="scientific">Caldicellulosiruptor diazotrophicus</name>
    <dbReference type="NCBI Taxonomy" id="2806205"/>
    <lineage>
        <taxon>Bacteria</taxon>
        <taxon>Bacillati</taxon>
        <taxon>Bacillota</taxon>
        <taxon>Bacillota incertae sedis</taxon>
        <taxon>Caldicellulosiruptorales</taxon>
        <taxon>Caldicellulosiruptoraceae</taxon>
        <taxon>Caldicellulosiruptor</taxon>
    </lineage>
</organism>
<dbReference type="EMBL" id="AP024480">
    <property type="protein sequence ID" value="BCS80556.1"/>
    <property type="molecule type" value="Genomic_DNA"/>
</dbReference>
<evidence type="ECO:0000313" key="1">
    <source>
        <dbReference type="EMBL" id="BCS80556.1"/>
    </source>
</evidence>
<proteinExistence type="predicted"/>
<dbReference type="Proteomes" id="UP000663623">
    <property type="component" value="Chromosome"/>
</dbReference>
<accession>A0ABM7NKB5</accession>
<gene>
    <name evidence="1" type="ORF">CaldiYA01_05160</name>
</gene>
<sequence length="47" mass="5549">MVSIIKSRRKRKEDVVRGKIKKKVKFSKIFLGNTKDKKANVKFQKIT</sequence>
<reference evidence="1 2" key="1">
    <citation type="submission" date="2021-02" db="EMBL/GenBank/DDBJ databases">
        <title>Nitrogen-fixing ability and nitrogen fixation related genes of thermophilic fermentative bacteria in the genus Caldicellulosiruptor.</title>
        <authorList>
            <person name="Chen Y."/>
            <person name="Nishihara A."/>
            <person name="Haruta S."/>
        </authorList>
    </citation>
    <scope>NUCLEOTIDE SEQUENCE [LARGE SCALE GENOMIC DNA]</scope>
    <source>
        <strain evidence="1 2">YA01</strain>
    </source>
</reference>
<name>A0ABM7NKB5_9FIRM</name>